<feature type="region of interest" description="Disordered" evidence="6">
    <location>
        <begin position="705"/>
        <end position="776"/>
    </location>
</feature>
<name>A0A2U1QCX6_ARTAN</name>
<evidence type="ECO:0000256" key="1">
    <source>
        <dbReference type="ARBA" id="ARBA00005690"/>
    </source>
</evidence>
<protein>
    <submittedName>
        <fullName evidence="9">Replication protein A 70 kDa DNA-binding subunit B</fullName>
    </submittedName>
</protein>
<dbReference type="Pfam" id="PF08646">
    <property type="entry name" value="Rep_fac-A_C"/>
    <property type="match status" value="1"/>
</dbReference>
<evidence type="ECO:0000259" key="7">
    <source>
        <dbReference type="Pfam" id="PF02721"/>
    </source>
</evidence>
<keyword evidence="4" id="KW-0862">Zinc</keyword>
<evidence type="ECO:0000313" key="9">
    <source>
        <dbReference type="EMBL" id="PWA95848.1"/>
    </source>
</evidence>
<comment type="similarity">
    <text evidence="1">Belongs to the replication factor A protein 1 family.</text>
</comment>
<evidence type="ECO:0000256" key="4">
    <source>
        <dbReference type="ARBA" id="ARBA00022833"/>
    </source>
</evidence>
<dbReference type="Gene3D" id="2.40.50.140">
    <property type="entry name" value="Nucleic acid-binding proteins"/>
    <property type="match status" value="5"/>
</dbReference>
<evidence type="ECO:0000256" key="6">
    <source>
        <dbReference type="SAM" id="MobiDB-lite"/>
    </source>
</evidence>
<dbReference type="CDD" id="cd04480">
    <property type="entry name" value="RPA1_DBD_A_like"/>
    <property type="match status" value="2"/>
</dbReference>
<proteinExistence type="inferred from homology"/>
<evidence type="ECO:0000259" key="8">
    <source>
        <dbReference type="Pfam" id="PF08646"/>
    </source>
</evidence>
<dbReference type="PANTHER" id="PTHR47165:SF4">
    <property type="entry name" value="OS03G0429900 PROTEIN"/>
    <property type="match status" value="1"/>
</dbReference>
<feature type="domain" description="Replication factor A C-terminal" evidence="8">
    <location>
        <begin position="513"/>
        <end position="655"/>
    </location>
</feature>
<feature type="domain" description="Replication protein A 70 kDa DNA-binding subunit B/D first OB fold" evidence="7">
    <location>
        <begin position="225"/>
        <end position="328"/>
    </location>
</feature>
<feature type="domain" description="Replication protein A 70 kDa DNA-binding subunit B/D first OB fold" evidence="7">
    <location>
        <begin position="7"/>
        <end position="110"/>
    </location>
</feature>
<dbReference type="Pfam" id="PF02721">
    <property type="entry name" value="DUF223"/>
    <property type="match status" value="2"/>
</dbReference>
<evidence type="ECO:0000256" key="2">
    <source>
        <dbReference type="ARBA" id="ARBA00022723"/>
    </source>
</evidence>
<sequence>MEQNTTLLCDIDPMLDDIKIVARCISIWKSHPAGKPNEVWSLDMVLQDEQGNRVQATARTKEVINKYRLLIDEGSCYRISNFGVGENGGKYPFLNHRYKISFFRNSGVTRVPSWEKNPRGFNFEPFNNFFTKDFKETDLVDVIGTIVSITDPQPFTNYGVDKIRRNVLLEDLEGKQLELCFFDEWSEKFTKYAENPVSAGHAVMILQLARVKYFNNIAMEQNTTLLCDIDPMLDDIKILARCIRIWKSHPAGKPNEVWSLDMVLQDEQGNRVQAIARTKEIINKYRLLIDEGSCYHISNFGVGENGGKYPFLNHRYKISFFRNTGVTRVPSWEKNPRGFNFEHFNNFFTKDFKETDLVDVIGTIVSITDPQPFTNYGVDKIRRNVLLEDLEGKQLELCFFDEWSEKFTKYAENPVSAGHAVMILQLVRVKYFNKKPSVRPALFASKVWINDKIPEIEAFRQRYVEKPGYDPKKHTITVFSPAKKIISPVDFLDGAVKKMVGTIRDSNNACHMIVYAKVHKIHRENGWAYLACKRCGCSAKEIDGTASSSSASKFKKQQTWHCKQHDEITSVGYRYKVVIRVIDDTGSASLLLFDDMVYKLSGFHCQTLINQYGGKNHEDYFPDELNAMIGKKLLFRFEYTDFCKDNNHHVYTVKMMSDEDAIINSFKTEFMAEEGVNPEDLQTPVPSGSQSTKLTAADAIPFNIEVTPPTSKTHQADGSEPVVTPPNSGANIDGDAEAGSSGSLKRSIIDLDDYPEPVEDPKRGKHLVEVKIEPKD</sequence>
<evidence type="ECO:0000313" key="10">
    <source>
        <dbReference type="Proteomes" id="UP000245207"/>
    </source>
</evidence>
<evidence type="ECO:0000256" key="3">
    <source>
        <dbReference type="ARBA" id="ARBA00022771"/>
    </source>
</evidence>
<evidence type="ECO:0000256" key="5">
    <source>
        <dbReference type="ARBA" id="ARBA00023125"/>
    </source>
</evidence>
<dbReference type="CDD" id="cd04481">
    <property type="entry name" value="RPA1_DBD_B_like"/>
    <property type="match status" value="1"/>
</dbReference>
<keyword evidence="5 9" id="KW-0238">DNA-binding</keyword>
<dbReference type="GO" id="GO:0008270">
    <property type="term" value="F:zinc ion binding"/>
    <property type="evidence" value="ECO:0007669"/>
    <property type="project" value="UniProtKB-KW"/>
</dbReference>
<gene>
    <name evidence="9" type="ORF">CTI12_AA045880</name>
</gene>
<dbReference type="Proteomes" id="UP000245207">
    <property type="component" value="Unassembled WGS sequence"/>
</dbReference>
<dbReference type="InterPro" id="IPR047192">
    <property type="entry name" value="Euk_RPA1_DBD_C"/>
</dbReference>
<dbReference type="PANTHER" id="PTHR47165">
    <property type="entry name" value="OS03G0429900 PROTEIN"/>
    <property type="match status" value="1"/>
</dbReference>
<dbReference type="GO" id="GO:0003677">
    <property type="term" value="F:DNA binding"/>
    <property type="evidence" value="ECO:0007669"/>
    <property type="project" value="UniProtKB-KW"/>
</dbReference>
<dbReference type="InterPro" id="IPR003871">
    <property type="entry name" value="RFA1B/D_OB_1st"/>
</dbReference>
<keyword evidence="3" id="KW-0863">Zinc-finger</keyword>
<dbReference type="EMBL" id="PKPP01000215">
    <property type="protein sequence ID" value="PWA95848.1"/>
    <property type="molecule type" value="Genomic_DNA"/>
</dbReference>
<accession>A0A2U1QCX6</accession>
<dbReference type="InterPro" id="IPR013955">
    <property type="entry name" value="Rep_factor-A_C"/>
</dbReference>
<keyword evidence="10" id="KW-1185">Reference proteome</keyword>
<dbReference type="SUPFAM" id="SSF50249">
    <property type="entry name" value="Nucleic acid-binding proteins"/>
    <property type="match status" value="5"/>
</dbReference>
<organism evidence="9 10">
    <name type="scientific">Artemisia annua</name>
    <name type="common">Sweet wormwood</name>
    <dbReference type="NCBI Taxonomy" id="35608"/>
    <lineage>
        <taxon>Eukaryota</taxon>
        <taxon>Viridiplantae</taxon>
        <taxon>Streptophyta</taxon>
        <taxon>Embryophyta</taxon>
        <taxon>Tracheophyta</taxon>
        <taxon>Spermatophyta</taxon>
        <taxon>Magnoliopsida</taxon>
        <taxon>eudicotyledons</taxon>
        <taxon>Gunneridae</taxon>
        <taxon>Pentapetalae</taxon>
        <taxon>asterids</taxon>
        <taxon>campanulids</taxon>
        <taxon>Asterales</taxon>
        <taxon>Asteraceae</taxon>
        <taxon>Asteroideae</taxon>
        <taxon>Anthemideae</taxon>
        <taxon>Artemisiinae</taxon>
        <taxon>Artemisia</taxon>
    </lineage>
</organism>
<dbReference type="OrthoDB" id="1750540at2759"/>
<keyword evidence="2" id="KW-0479">Metal-binding</keyword>
<feature type="compositionally biased region" description="Basic and acidic residues" evidence="6">
    <location>
        <begin position="759"/>
        <end position="776"/>
    </location>
</feature>
<comment type="caution">
    <text evidence="9">The sequence shown here is derived from an EMBL/GenBank/DDBJ whole genome shotgun (WGS) entry which is preliminary data.</text>
</comment>
<dbReference type="CDD" id="cd04476">
    <property type="entry name" value="RPA1_DBD_C"/>
    <property type="match status" value="1"/>
</dbReference>
<reference evidence="9 10" key="1">
    <citation type="journal article" date="2018" name="Mol. Plant">
        <title>The genome of Artemisia annua provides insight into the evolution of Asteraceae family and artemisinin biosynthesis.</title>
        <authorList>
            <person name="Shen Q."/>
            <person name="Zhang L."/>
            <person name="Liao Z."/>
            <person name="Wang S."/>
            <person name="Yan T."/>
            <person name="Shi P."/>
            <person name="Liu M."/>
            <person name="Fu X."/>
            <person name="Pan Q."/>
            <person name="Wang Y."/>
            <person name="Lv Z."/>
            <person name="Lu X."/>
            <person name="Zhang F."/>
            <person name="Jiang W."/>
            <person name="Ma Y."/>
            <person name="Chen M."/>
            <person name="Hao X."/>
            <person name="Li L."/>
            <person name="Tang Y."/>
            <person name="Lv G."/>
            <person name="Zhou Y."/>
            <person name="Sun X."/>
            <person name="Brodelius P.E."/>
            <person name="Rose J.K.C."/>
            <person name="Tang K."/>
        </authorList>
    </citation>
    <scope>NUCLEOTIDE SEQUENCE [LARGE SCALE GENOMIC DNA]</scope>
    <source>
        <strain evidence="10">cv. Huhao1</strain>
        <tissue evidence="9">Leaf</tissue>
    </source>
</reference>
<dbReference type="InterPro" id="IPR012340">
    <property type="entry name" value="NA-bd_OB-fold"/>
</dbReference>
<dbReference type="AlphaFoldDB" id="A0A2U1QCX6"/>